<dbReference type="Gene3D" id="3.60.10.10">
    <property type="entry name" value="Endonuclease/exonuclease/phosphatase"/>
    <property type="match status" value="1"/>
</dbReference>
<reference evidence="1" key="1">
    <citation type="submission" date="2021-10" db="EMBL/GenBank/DDBJ databases">
        <title>Melipona bicolor Genome sequencing and assembly.</title>
        <authorList>
            <person name="Araujo N.S."/>
            <person name="Arias M.C."/>
        </authorList>
    </citation>
    <scope>NUCLEOTIDE SEQUENCE</scope>
    <source>
        <strain evidence="1">USP_2M_L1-L4_2017</strain>
        <tissue evidence="1">Whole body</tissue>
    </source>
</reference>
<dbReference type="InterPro" id="IPR036691">
    <property type="entry name" value="Endo/exonu/phosph_ase_sf"/>
</dbReference>
<gene>
    <name evidence="1" type="ORF">K0M31_001907</name>
</gene>
<dbReference type="Proteomes" id="UP001177670">
    <property type="component" value="Unassembled WGS sequence"/>
</dbReference>
<name>A0AA40GGF9_9HYME</name>
<accession>A0AA40GGF9</accession>
<proteinExistence type="predicted"/>
<protein>
    <submittedName>
        <fullName evidence="1">Uncharacterized protein</fullName>
    </submittedName>
</protein>
<evidence type="ECO:0000313" key="2">
    <source>
        <dbReference type="Proteomes" id="UP001177670"/>
    </source>
</evidence>
<sequence length="136" mass="15767">MTKTWVDYRGWEKLKGKIPEEFAWNCQTAKNEKKGKARGGIITGIKERWEGTAEISDSEGLLGRKVKIEGEIWSIYIVYSNRKMSRIGKERSEKLEQAKEEVIIIGRDFNARIGREGKLYSGELEEEQEKKNLKTK</sequence>
<dbReference type="EMBL" id="JAHYIQ010000001">
    <property type="protein sequence ID" value="KAK1137396.1"/>
    <property type="molecule type" value="Genomic_DNA"/>
</dbReference>
<comment type="caution">
    <text evidence="1">The sequence shown here is derived from an EMBL/GenBank/DDBJ whole genome shotgun (WGS) entry which is preliminary data.</text>
</comment>
<evidence type="ECO:0000313" key="1">
    <source>
        <dbReference type="EMBL" id="KAK1137396.1"/>
    </source>
</evidence>
<keyword evidence="2" id="KW-1185">Reference proteome</keyword>
<organism evidence="1 2">
    <name type="scientific">Melipona bicolor</name>
    <dbReference type="NCBI Taxonomy" id="60889"/>
    <lineage>
        <taxon>Eukaryota</taxon>
        <taxon>Metazoa</taxon>
        <taxon>Ecdysozoa</taxon>
        <taxon>Arthropoda</taxon>
        <taxon>Hexapoda</taxon>
        <taxon>Insecta</taxon>
        <taxon>Pterygota</taxon>
        <taxon>Neoptera</taxon>
        <taxon>Endopterygota</taxon>
        <taxon>Hymenoptera</taxon>
        <taxon>Apocrita</taxon>
        <taxon>Aculeata</taxon>
        <taxon>Apoidea</taxon>
        <taxon>Anthophila</taxon>
        <taxon>Apidae</taxon>
        <taxon>Melipona</taxon>
    </lineage>
</organism>
<dbReference type="AlphaFoldDB" id="A0AA40GGF9"/>